<dbReference type="GO" id="GO:0016020">
    <property type="term" value="C:membrane"/>
    <property type="evidence" value="ECO:0007669"/>
    <property type="project" value="UniProtKB-SubCell"/>
</dbReference>
<dbReference type="InterPro" id="IPR036259">
    <property type="entry name" value="MFS_trans_sf"/>
</dbReference>
<dbReference type="FunFam" id="1.20.1250.20:FF:000064">
    <property type="entry name" value="MFS allantoate transporter"/>
    <property type="match status" value="1"/>
</dbReference>
<evidence type="ECO:0000313" key="9">
    <source>
        <dbReference type="EMBL" id="KAJ6057729.1"/>
    </source>
</evidence>
<feature type="transmembrane region" description="Helical" evidence="7">
    <location>
        <begin position="128"/>
        <end position="147"/>
    </location>
</feature>
<evidence type="ECO:0000259" key="8">
    <source>
        <dbReference type="PROSITE" id="PS50850"/>
    </source>
</evidence>
<keyword evidence="10" id="KW-1185">Reference proteome</keyword>
<comment type="caution">
    <text evidence="9">The sequence shown here is derived from an EMBL/GenBank/DDBJ whole genome shotgun (WGS) entry which is preliminary data.</text>
</comment>
<dbReference type="PANTHER" id="PTHR43791:SF103">
    <property type="entry name" value="MAJOR FACILITATOR SUPERFAMILY (MFS) PROFILE DOMAIN-CONTAINING PROTEIN-RELATED"/>
    <property type="match status" value="1"/>
</dbReference>
<evidence type="ECO:0000256" key="5">
    <source>
        <dbReference type="ARBA" id="ARBA00023136"/>
    </source>
</evidence>
<dbReference type="AlphaFoldDB" id="A0AAD6NES7"/>
<name>A0AAD6NES7_PENCN</name>
<keyword evidence="3 7" id="KW-0812">Transmembrane</keyword>
<protein>
    <recommendedName>
        <fullName evidence="8">Major facilitator superfamily (MFS) profile domain-containing protein</fullName>
    </recommendedName>
</protein>
<feature type="transmembrane region" description="Helical" evidence="7">
    <location>
        <begin position="153"/>
        <end position="177"/>
    </location>
</feature>
<keyword evidence="5 7" id="KW-0472">Membrane</keyword>
<feature type="transmembrane region" description="Helical" evidence="7">
    <location>
        <begin position="440"/>
        <end position="465"/>
    </location>
</feature>
<feature type="transmembrane region" description="Helical" evidence="7">
    <location>
        <begin position="221"/>
        <end position="241"/>
    </location>
</feature>
<feature type="transmembrane region" description="Helical" evidence="7">
    <location>
        <begin position="325"/>
        <end position="347"/>
    </location>
</feature>
<evidence type="ECO:0000313" key="10">
    <source>
        <dbReference type="Proteomes" id="UP001219568"/>
    </source>
</evidence>
<keyword evidence="4 7" id="KW-1133">Transmembrane helix</keyword>
<gene>
    <name evidence="9" type="ORF">N7460_001003</name>
</gene>
<dbReference type="Proteomes" id="UP001219568">
    <property type="component" value="Unassembled WGS sequence"/>
</dbReference>
<dbReference type="EMBL" id="JAQJZL010000001">
    <property type="protein sequence ID" value="KAJ6057729.1"/>
    <property type="molecule type" value="Genomic_DNA"/>
</dbReference>
<dbReference type="InterPro" id="IPR011701">
    <property type="entry name" value="MFS"/>
</dbReference>
<feature type="transmembrane region" description="Helical" evidence="7">
    <location>
        <begin position="354"/>
        <end position="373"/>
    </location>
</feature>
<feature type="transmembrane region" description="Helical" evidence="7">
    <location>
        <begin position="291"/>
        <end position="313"/>
    </location>
</feature>
<evidence type="ECO:0000256" key="7">
    <source>
        <dbReference type="SAM" id="Phobius"/>
    </source>
</evidence>
<keyword evidence="2" id="KW-0813">Transport</keyword>
<dbReference type="Pfam" id="PF07690">
    <property type="entry name" value="MFS_1"/>
    <property type="match status" value="1"/>
</dbReference>
<feature type="transmembrane region" description="Helical" evidence="7">
    <location>
        <begin position="413"/>
        <end position="434"/>
    </location>
</feature>
<feature type="transmembrane region" description="Helical" evidence="7">
    <location>
        <begin position="189"/>
        <end position="209"/>
    </location>
</feature>
<evidence type="ECO:0000256" key="6">
    <source>
        <dbReference type="ARBA" id="ARBA00037968"/>
    </source>
</evidence>
<comment type="subcellular location">
    <subcellularLocation>
        <location evidence="1">Membrane</location>
        <topology evidence="1">Multi-pass membrane protein</topology>
    </subcellularLocation>
</comment>
<feature type="transmembrane region" description="Helical" evidence="7">
    <location>
        <begin position="379"/>
        <end position="401"/>
    </location>
</feature>
<dbReference type="PROSITE" id="PS50850">
    <property type="entry name" value="MFS"/>
    <property type="match status" value="1"/>
</dbReference>
<comment type="similarity">
    <text evidence="6">Belongs to the major facilitator superfamily. Allantoate permease family.</text>
</comment>
<evidence type="ECO:0000256" key="1">
    <source>
        <dbReference type="ARBA" id="ARBA00004141"/>
    </source>
</evidence>
<dbReference type="SUPFAM" id="SSF103473">
    <property type="entry name" value="MFS general substrate transporter"/>
    <property type="match status" value="1"/>
</dbReference>
<proteinExistence type="inferred from homology"/>
<dbReference type="Gene3D" id="1.20.1250.20">
    <property type="entry name" value="MFS general substrate transporter like domains"/>
    <property type="match status" value="2"/>
</dbReference>
<dbReference type="PANTHER" id="PTHR43791">
    <property type="entry name" value="PERMEASE-RELATED"/>
    <property type="match status" value="1"/>
</dbReference>
<evidence type="ECO:0000256" key="4">
    <source>
        <dbReference type="ARBA" id="ARBA00022989"/>
    </source>
</evidence>
<evidence type="ECO:0000256" key="2">
    <source>
        <dbReference type="ARBA" id="ARBA00022448"/>
    </source>
</evidence>
<accession>A0AAD6NES7</accession>
<dbReference type="GO" id="GO:0022857">
    <property type="term" value="F:transmembrane transporter activity"/>
    <property type="evidence" value="ECO:0007669"/>
    <property type="project" value="InterPro"/>
</dbReference>
<feature type="domain" description="Major facilitator superfamily (MFS) profile" evidence="8">
    <location>
        <begin position="61"/>
        <end position="470"/>
    </location>
</feature>
<reference evidence="9" key="2">
    <citation type="submission" date="2023-01" db="EMBL/GenBank/DDBJ databases">
        <authorList>
            <person name="Petersen C."/>
        </authorList>
    </citation>
    <scope>NUCLEOTIDE SEQUENCE</scope>
    <source>
        <strain evidence="9">IBT 15450</strain>
    </source>
</reference>
<reference evidence="9" key="1">
    <citation type="journal article" date="2023" name="IMA Fungus">
        <title>Comparative genomic study of the Penicillium genus elucidates a diverse pangenome and 15 lateral gene transfer events.</title>
        <authorList>
            <person name="Petersen C."/>
            <person name="Sorensen T."/>
            <person name="Nielsen M.R."/>
            <person name="Sondergaard T.E."/>
            <person name="Sorensen J.L."/>
            <person name="Fitzpatrick D.A."/>
            <person name="Frisvad J.C."/>
            <person name="Nielsen K.L."/>
        </authorList>
    </citation>
    <scope>NUCLEOTIDE SEQUENCE</scope>
    <source>
        <strain evidence="9">IBT 15450</strain>
    </source>
</reference>
<dbReference type="InterPro" id="IPR020846">
    <property type="entry name" value="MFS_dom"/>
</dbReference>
<evidence type="ECO:0000256" key="3">
    <source>
        <dbReference type="ARBA" id="ARBA00022692"/>
    </source>
</evidence>
<organism evidence="9 10">
    <name type="scientific">Penicillium canescens</name>
    <dbReference type="NCBI Taxonomy" id="5083"/>
    <lineage>
        <taxon>Eukaryota</taxon>
        <taxon>Fungi</taxon>
        <taxon>Dikarya</taxon>
        <taxon>Ascomycota</taxon>
        <taxon>Pezizomycotina</taxon>
        <taxon>Eurotiomycetes</taxon>
        <taxon>Eurotiomycetidae</taxon>
        <taxon>Eurotiales</taxon>
        <taxon>Aspergillaceae</taxon>
        <taxon>Penicillium</taxon>
    </lineage>
</organism>
<sequence>MQQCLQATNIQDHHPISMDILKERARSSDNADRTDGEMLELSGAYTVEEERAVLRKIDMVILPFMCFVFFLQYLDKQSLSYAGVFGLIEDLNMTSSQYSWSSSIFYVGQLVSEYPFIYLMSRLPLTKFVGATVIVWGIVCMCLAAPTNFAGFAAVRFLLGFSEGAVSPAFVTITSIWYRKKEHNIRTALWITMNGLAQIIGCFLMYGIGKNTSLSIAPWRILFIICGAITVLGGVGFFILMPNGPKDAWFLSAREREVLSLRMAEDREGGDKTSFSMVQFKETLIDPKSWVVFWFGVLVCMQSPVLTFASLVIKSIGYSKLETMLYTAPSGAVQIVLLWIGAGLVYIFPHQRSLVVLALIIPPLIGTVFLMKLDVAAQWGLIVASWLASCITASMTILLSLAASNFKGNTKRAIVNGMFFIGYCAGCIASPQLWTHSPRYTSGVITSIVTWCLLFCVVILFRFLCMWDNKKRDEQAANSDPTSIDQHVALDENGLPQTDLTDKQDREFRYVW</sequence>